<feature type="compositionally biased region" description="Basic and acidic residues" evidence="1">
    <location>
        <begin position="17"/>
        <end position="28"/>
    </location>
</feature>
<dbReference type="Proteomes" id="UP000271098">
    <property type="component" value="Unassembled WGS sequence"/>
</dbReference>
<feature type="region of interest" description="Disordered" evidence="1">
    <location>
        <begin position="1"/>
        <end position="41"/>
    </location>
</feature>
<evidence type="ECO:0000313" key="4">
    <source>
        <dbReference type="WBParaSite" id="GPUH_0000469201-mRNA-1"/>
    </source>
</evidence>
<reference evidence="4" key="1">
    <citation type="submission" date="2016-06" db="UniProtKB">
        <authorList>
            <consortium name="WormBaseParasite"/>
        </authorList>
    </citation>
    <scope>IDENTIFICATION</scope>
</reference>
<organism evidence="4">
    <name type="scientific">Gongylonema pulchrum</name>
    <dbReference type="NCBI Taxonomy" id="637853"/>
    <lineage>
        <taxon>Eukaryota</taxon>
        <taxon>Metazoa</taxon>
        <taxon>Ecdysozoa</taxon>
        <taxon>Nematoda</taxon>
        <taxon>Chromadorea</taxon>
        <taxon>Rhabditida</taxon>
        <taxon>Spirurina</taxon>
        <taxon>Spiruromorpha</taxon>
        <taxon>Spiruroidea</taxon>
        <taxon>Gongylonematidae</taxon>
        <taxon>Gongylonema</taxon>
    </lineage>
</organism>
<keyword evidence="3" id="KW-1185">Reference proteome</keyword>
<accession>A0A183D7J4</accession>
<dbReference type="OrthoDB" id="10613331at2759"/>
<dbReference type="WBParaSite" id="GPUH_0000469201-mRNA-1">
    <property type="protein sequence ID" value="GPUH_0000469201-mRNA-1"/>
    <property type="gene ID" value="GPUH_0000469201"/>
</dbReference>
<reference evidence="2 3" key="2">
    <citation type="submission" date="2018-11" db="EMBL/GenBank/DDBJ databases">
        <authorList>
            <consortium name="Pathogen Informatics"/>
        </authorList>
    </citation>
    <scope>NUCLEOTIDE SEQUENCE [LARGE SCALE GENOMIC DNA]</scope>
</reference>
<dbReference type="EMBL" id="UYRT01009144">
    <property type="protein sequence ID" value="VDK46664.1"/>
    <property type="molecule type" value="Genomic_DNA"/>
</dbReference>
<evidence type="ECO:0000313" key="3">
    <source>
        <dbReference type="Proteomes" id="UP000271098"/>
    </source>
</evidence>
<name>A0A183D7J4_9BILA</name>
<proteinExistence type="predicted"/>
<gene>
    <name evidence="2" type="ORF">GPUH_LOCUS4688</name>
</gene>
<feature type="compositionally biased region" description="Polar residues" evidence="1">
    <location>
        <begin position="1"/>
        <end position="15"/>
    </location>
</feature>
<evidence type="ECO:0000256" key="1">
    <source>
        <dbReference type="SAM" id="MobiDB-lite"/>
    </source>
</evidence>
<evidence type="ECO:0000313" key="2">
    <source>
        <dbReference type="EMBL" id="VDK46664.1"/>
    </source>
</evidence>
<dbReference type="AlphaFoldDB" id="A0A183D7J4"/>
<sequence length="171" mass="19485">MQAQLDLCQQSCPKSTSKRDNVDPKETEASGDLDSELTKTKDSATSRGFDVTEQDDIYAQCAGLANFIELPFLKQIRRECLSLMENAENRETRIIGLLAYQRLEQLLCAAGYKQNMNRLKFEQSIDSFCDFNLRKIAPLCRAIAARHCILLFNKVSIFTHTGRRVVPTRNF</sequence>
<protein>
    <submittedName>
        <fullName evidence="4">Conserved oligomeric Golgi complex subunit 8</fullName>
    </submittedName>
</protein>